<dbReference type="Pfam" id="PF03372">
    <property type="entry name" value="Exo_endo_phos"/>
    <property type="match status" value="1"/>
</dbReference>
<keyword evidence="4" id="KW-0255">Endonuclease</keyword>
<keyword evidence="2" id="KW-0812">Transmembrane</keyword>
<evidence type="ECO:0000256" key="1">
    <source>
        <dbReference type="SAM" id="MobiDB-lite"/>
    </source>
</evidence>
<dbReference type="GO" id="GO:0004519">
    <property type="term" value="F:endonuclease activity"/>
    <property type="evidence" value="ECO:0007669"/>
    <property type="project" value="UniProtKB-KW"/>
</dbReference>
<evidence type="ECO:0000256" key="2">
    <source>
        <dbReference type="SAM" id="Phobius"/>
    </source>
</evidence>
<name>A0A1R3VJ10_9HYPH</name>
<keyword evidence="5" id="KW-1185">Reference proteome</keyword>
<proteinExistence type="predicted"/>
<feature type="transmembrane region" description="Helical" evidence="2">
    <location>
        <begin position="34"/>
        <end position="52"/>
    </location>
</feature>
<feature type="region of interest" description="Disordered" evidence="1">
    <location>
        <begin position="330"/>
        <end position="353"/>
    </location>
</feature>
<feature type="compositionally biased region" description="Basic and acidic residues" evidence="1">
    <location>
        <begin position="330"/>
        <end position="340"/>
    </location>
</feature>
<accession>A0A1R3VJ10</accession>
<protein>
    <submittedName>
        <fullName evidence="4">Endonuclease/exonuclease/phosphatase</fullName>
    </submittedName>
</protein>
<sequence length="353" mass="38026">MMASAAFVAMLVFSVALVAGFFGTLHPAFDSFAHFRVHLAVLMALCALPLLATSFRLQAATALLFAVAAFATTSNALSVPRLWPVQAADEAEAGDQPVYPGDHAVHPGDQAVYRLLQMNLRFNNPTPEKVLSLIGRTQPDVITLDEVSDMWKAKLGLLTSSYPHRILCPYPNGVFGVALLSRRPFAAGRQPRCDGRGAMAIATVDFGGTDVDVAAMHLTWPWPRHQSRQIGGLSGEFASLGETSIMACDCNAVPWSAAVRRVAGLGKLTVAPSPGPTWLPIKLPEFLRFAGLPIDLVFSKGAVLIHSVSRLENTGSDHLPLMVEFSLRPEQKKPVDEHETATASVRQNGRTRG</sequence>
<dbReference type="SUPFAM" id="SSF56219">
    <property type="entry name" value="DNase I-like"/>
    <property type="match status" value="1"/>
</dbReference>
<keyword evidence="2" id="KW-1133">Transmembrane helix</keyword>
<dbReference type="GO" id="GO:0004527">
    <property type="term" value="F:exonuclease activity"/>
    <property type="evidence" value="ECO:0007669"/>
    <property type="project" value="UniProtKB-KW"/>
</dbReference>
<dbReference type="InterPro" id="IPR005135">
    <property type="entry name" value="Endo/exonuclease/phosphatase"/>
</dbReference>
<dbReference type="InterPro" id="IPR036691">
    <property type="entry name" value="Endo/exonu/phosph_ase_sf"/>
</dbReference>
<dbReference type="Gene3D" id="3.60.10.10">
    <property type="entry name" value="Endonuclease/exonuclease/phosphatase"/>
    <property type="match status" value="1"/>
</dbReference>
<organism evidence="4 5">
    <name type="scientific">Mesorhizobium prunaredense</name>
    <dbReference type="NCBI Taxonomy" id="1631249"/>
    <lineage>
        <taxon>Bacteria</taxon>
        <taxon>Pseudomonadati</taxon>
        <taxon>Pseudomonadota</taxon>
        <taxon>Alphaproteobacteria</taxon>
        <taxon>Hyphomicrobiales</taxon>
        <taxon>Phyllobacteriaceae</taxon>
        <taxon>Mesorhizobium</taxon>
    </lineage>
</organism>
<feature type="transmembrane region" description="Helical" evidence="2">
    <location>
        <begin position="59"/>
        <end position="77"/>
    </location>
</feature>
<evidence type="ECO:0000313" key="4">
    <source>
        <dbReference type="EMBL" id="SIT58865.1"/>
    </source>
</evidence>
<feature type="domain" description="Endonuclease/exonuclease/phosphatase" evidence="3">
    <location>
        <begin position="117"/>
        <end position="318"/>
    </location>
</feature>
<dbReference type="STRING" id="1631249.BQ8794_60174"/>
<dbReference type="AlphaFoldDB" id="A0A1R3VJ10"/>
<evidence type="ECO:0000313" key="5">
    <source>
        <dbReference type="Proteomes" id="UP000188388"/>
    </source>
</evidence>
<dbReference type="EMBL" id="FTPD01000056">
    <property type="protein sequence ID" value="SIT58865.1"/>
    <property type="molecule type" value="Genomic_DNA"/>
</dbReference>
<keyword evidence="2" id="KW-0472">Membrane</keyword>
<keyword evidence="4" id="KW-0540">Nuclease</keyword>
<keyword evidence="4" id="KW-0378">Hydrolase</keyword>
<evidence type="ECO:0000259" key="3">
    <source>
        <dbReference type="Pfam" id="PF03372"/>
    </source>
</evidence>
<reference evidence="5" key="1">
    <citation type="submission" date="2017-01" db="EMBL/GenBank/DDBJ databases">
        <authorList>
            <person name="Brunel B."/>
        </authorList>
    </citation>
    <scope>NUCLEOTIDE SEQUENCE [LARGE SCALE GENOMIC DNA]</scope>
</reference>
<keyword evidence="4" id="KW-0269">Exonuclease</keyword>
<dbReference type="Proteomes" id="UP000188388">
    <property type="component" value="Unassembled WGS sequence"/>
</dbReference>
<gene>
    <name evidence="4" type="ORF">BQ8794_60174</name>
</gene>
<feature type="compositionally biased region" description="Polar residues" evidence="1">
    <location>
        <begin position="341"/>
        <end position="353"/>
    </location>
</feature>